<evidence type="ECO:0000256" key="5">
    <source>
        <dbReference type="ARBA" id="ARBA00023242"/>
    </source>
</evidence>
<dbReference type="Pfam" id="PF02362">
    <property type="entry name" value="B3"/>
    <property type="match status" value="2"/>
</dbReference>
<dbReference type="AlphaFoldDB" id="A0A2P6QAK5"/>
<keyword evidence="5" id="KW-0539">Nucleus</keyword>
<dbReference type="GO" id="GO:0005634">
    <property type="term" value="C:nucleus"/>
    <property type="evidence" value="ECO:0007669"/>
    <property type="project" value="UniProtKB-SubCell"/>
</dbReference>
<dbReference type="PROSITE" id="PS50863">
    <property type="entry name" value="B3"/>
    <property type="match status" value="2"/>
</dbReference>
<dbReference type="PANTHER" id="PTHR31674:SF25">
    <property type="entry name" value="B3 DOMAIN-CONTAINING TRANSCRIPTION FACTOR VRN1-LIKE"/>
    <property type="match status" value="1"/>
</dbReference>
<keyword evidence="3" id="KW-0238">DNA-binding</keyword>
<keyword evidence="9" id="KW-1185">Reference proteome</keyword>
<dbReference type="InterPro" id="IPR039218">
    <property type="entry name" value="REM_fam"/>
</dbReference>
<reference evidence="8 9" key="1">
    <citation type="journal article" date="2018" name="Nat. Genet.">
        <title>The Rosa genome provides new insights in the design of modern roses.</title>
        <authorList>
            <person name="Bendahmane M."/>
        </authorList>
    </citation>
    <scope>NUCLEOTIDE SEQUENCE [LARGE SCALE GENOMIC DNA]</scope>
    <source>
        <strain evidence="9">cv. Old Blush</strain>
    </source>
</reference>
<organism evidence="8 9">
    <name type="scientific">Rosa chinensis</name>
    <name type="common">China rose</name>
    <dbReference type="NCBI Taxonomy" id="74649"/>
    <lineage>
        <taxon>Eukaryota</taxon>
        <taxon>Viridiplantae</taxon>
        <taxon>Streptophyta</taxon>
        <taxon>Embryophyta</taxon>
        <taxon>Tracheophyta</taxon>
        <taxon>Spermatophyta</taxon>
        <taxon>Magnoliopsida</taxon>
        <taxon>eudicotyledons</taxon>
        <taxon>Gunneridae</taxon>
        <taxon>Pentapetalae</taxon>
        <taxon>rosids</taxon>
        <taxon>fabids</taxon>
        <taxon>Rosales</taxon>
        <taxon>Rosaceae</taxon>
        <taxon>Rosoideae</taxon>
        <taxon>Rosoideae incertae sedis</taxon>
        <taxon>Rosa</taxon>
    </lineage>
</organism>
<evidence type="ECO:0000256" key="6">
    <source>
        <dbReference type="SAM" id="MobiDB-lite"/>
    </source>
</evidence>
<sequence>MRRIPPKFTKNHIQPSLCKCVLRGLSGQRCDVELERRENGLFFHNHGWHRFVNDHRLQFGDFLVFCYDGQSKFKVKIYDRTCCEIDVEVAKRRNGLPAAPSANEGYQLAWVKDEIVDLKTEYYNRDDTENADKRRRNNHMSGKPPRVEDGKETSTGSIIFKSEYSCFKATLTTRCSRYRMTIPKDLAVTKGLMSKKTIEIEDSTGRLWPAKLVSLTSKENNKTCGLAMSTGWGECSKANKIAVGDTVVFEFVKQSVIRLHIFRKGLGTRGGNNRPNSVVLDAPNIKN</sequence>
<dbReference type="EMBL" id="PDCK01000043">
    <property type="protein sequence ID" value="PRQ31216.1"/>
    <property type="molecule type" value="Genomic_DNA"/>
</dbReference>
<feature type="region of interest" description="Disordered" evidence="6">
    <location>
        <begin position="127"/>
        <end position="153"/>
    </location>
</feature>
<dbReference type="Gene3D" id="2.40.330.10">
    <property type="entry name" value="DNA-binding pseudobarrel domain"/>
    <property type="match status" value="2"/>
</dbReference>
<dbReference type="OMA" id="CEKELAM"/>
<comment type="caution">
    <text evidence="8">The sequence shown here is derived from an EMBL/GenBank/DDBJ whole genome shotgun (WGS) entry which is preliminary data.</text>
</comment>
<evidence type="ECO:0000256" key="3">
    <source>
        <dbReference type="ARBA" id="ARBA00023125"/>
    </source>
</evidence>
<feature type="domain" description="TF-B3" evidence="7">
    <location>
        <begin position="1"/>
        <end position="81"/>
    </location>
</feature>
<dbReference type="STRING" id="74649.A0A2P6QAK5"/>
<evidence type="ECO:0000313" key="8">
    <source>
        <dbReference type="EMBL" id="PRQ31216.1"/>
    </source>
</evidence>
<dbReference type="PANTHER" id="PTHR31674">
    <property type="entry name" value="B3 DOMAIN-CONTAINING PROTEIN REM-LIKE 3-RELATED"/>
    <property type="match status" value="1"/>
</dbReference>
<dbReference type="SUPFAM" id="SSF101936">
    <property type="entry name" value="DNA-binding pseudobarrel domain"/>
    <property type="match status" value="2"/>
</dbReference>
<comment type="subcellular location">
    <subcellularLocation>
        <location evidence="1">Nucleus</location>
    </subcellularLocation>
</comment>
<dbReference type="InterPro" id="IPR015300">
    <property type="entry name" value="DNA-bd_pseudobarrel_sf"/>
</dbReference>
<evidence type="ECO:0000259" key="7">
    <source>
        <dbReference type="PROSITE" id="PS50863"/>
    </source>
</evidence>
<keyword evidence="2" id="KW-0805">Transcription regulation</keyword>
<evidence type="ECO:0000313" key="9">
    <source>
        <dbReference type="Proteomes" id="UP000238479"/>
    </source>
</evidence>
<dbReference type="CDD" id="cd10017">
    <property type="entry name" value="B3_DNA"/>
    <property type="match status" value="2"/>
</dbReference>
<dbReference type="Gramene" id="PRQ31216">
    <property type="protein sequence ID" value="PRQ31216"/>
    <property type="gene ID" value="RchiOBHm_Chr5g0033041"/>
</dbReference>
<evidence type="ECO:0000256" key="2">
    <source>
        <dbReference type="ARBA" id="ARBA00023015"/>
    </source>
</evidence>
<keyword evidence="4" id="KW-0804">Transcription</keyword>
<dbReference type="InterPro" id="IPR003340">
    <property type="entry name" value="B3_DNA-bd"/>
</dbReference>
<proteinExistence type="predicted"/>
<protein>
    <submittedName>
        <fullName evidence="8">Putative transcription factor B3-Domain family</fullName>
    </submittedName>
</protein>
<dbReference type="GO" id="GO:0003677">
    <property type="term" value="F:DNA binding"/>
    <property type="evidence" value="ECO:0007669"/>
    <property type="project" value="UniProtKB-KW"/>
</dbReference>
<evidence type="ECO:0000256" key="4">
    <source>
        <dbReference type="ARBA" id="ARBA00023163"/>
    </source>
</evidence>
<dbReference type="Proteomes" id="UP000238479">
    <property type="component" value="Chromosome 5"/>
</dbReference>
<gene>
    <name evidence="8" type="ORF">RchiOBHm_Chr5g0033041</name>
</gene>
<evidence type="ECO:0000256" key="1">
    <source>
        <dbReference type="ARBA" id="ARBA00004123"/>
    </source>
</evidence>
<dbReference type="SMART" id="SM01019">
    <property type="entry name" value="B3"/>
    <property type="match status" value="2"/>
</dbReference>
<feature type="domain" description="TF-B3" evidence="7">
    <location>
        <begin position="165"/>
        <end position="265"/>
    </location>
</feature>
<accession>A0A2P6QAK5</accession>
<name>A0A2P6QAK5_ROSCH</name>